<dbReference type="Proteomes" id="UP000324760">
    <property type="component" value="Chromosome"/>
</dbReference>
<protein>
    <recommendedName>
        <fullName evidence="2">High-affinity zinc uptake system protein ZnuA</fullName>
    </recommendedName>
</protein>
<reference evidence="9 10" key="1">
    <citation type="journal article" date="2019" name="Biochem. Eng. J.">
        <title>Metabolic engineering of the marine bacteria Neptunomonas concharum for the production of acetoin and meso-2,3-butanediol from acetate.</title>
        <authorList>
            <person name="Li W."/>
            <person name="Pu N."/>
            <person name="Liu C.-X."/>
            <person name="Yuan Q.-P."/>
            <person name="Li Z.-J."/>
        </authorList>
    </citation>
    <scope>NUCLEOTIDE SEQUENCE [LARGE SCALE GENOMIC DNA]</scope>
    <source>
        <strain evidence="9 10">JCM17730</strain>
    </source>
</reference>
<feature type="compositionally biased region" description="Basic and acidic residues" evidence="7">
    <location>
        <begin position="111"/>
        <end position="126"/>
    </location>
</feature>
<evidence type="ECO:0000256" key="5">
    <source>
        <dbReference type="ARBA" id="ARBA00022906"/>
    </source>
</evidence>
<dbReference type="KEGG" id="ncu:F0U83_00310"/>
<dbReference type="Pfam" id="PF01297">
    <property type="entry name" value="ZnuA"/>
    <property type="match status" value="1"/>
</dbReference>
<dbReference type="EMBL" id="CP043869">
    <property type="protein sequence ID" value="QEQ95268.1"/>
    <property type="molecule type" value="Genomic_DNA"/>
</dbReference>
<dbReference type="PANTHER" id="PTHR42953:SF3">
    <property type="entry name" value="HIGH-AFFINITY ZINC UPTAKE SYSTEM PROTEIN ZNUA"/>
    <property type="match status" value="1"/>
</dbReference>
<keyword evidence="5" id="KW-0406">Ion transport</keyword>
<sequence length="297" mass="32958">MRTLGLLFSLLLTMSAPVFASEFRVLASITPVQLIASEVLDGITVPDKLLPPGASPHQYSLKPSDVRRIQQADLVLWVGPQLERFLVKSLQQTDAKVLTLLDEEHEGEVEESSHEGHDHHDGHDHGGVDPHIWLEPFYVLEVASMVRDAAAAVKPEHKAQLDANYQRFASRLIGLDKTLMARFMPLSERGFIVFHDAYGRFVEHYQLLQLDAITINPSRKPGAKHLSELRQRVIDSQAVCVFSEPQFSSSVLDAVTAGSEVKVVELDPLGQNIEPQAGAYTVFLQRFADTVHSCLAP</sequence>
<dbReference type="PANTHER" id="PTHR42953">
    <property type="entry name" value="HIGH-AFFINITY ZINC UPTAKE SYSTEM PROTEIN ZNUA-RELATED"/>
    <property type="match status" value="1"/>
</dbReference>
<keyword evidence="5" id="KW-0864">Zinc transport</keyword>
<dbReference type="InterPro" id="IPR006127">
    <property type="entry name" value="ZnuA-like"/>
</dbReference>
<name>A0A5P1R6G5_9GAMM</name>
<dbReference type="GO" id="GO:0046872">
    <property type="term" value="F:metal ion binding"/>
    <property type="evidence" value="ECO:0007669"/>
    <property type="project" value="InterPro"/>
</dbReference>
<dbReference type="SUPFAM" id="SSF53807">
    <property type="entry name" value="Helical backbone' metal receptor"/>
    <property type="match status" value="1"/>
</dbReference>
<dbReference type="PRINTS" id="PR00690">
    <property type="entry name" value="ADHESNFAMILY"/>
</dbReference>
<evidence type="ECO:0000256" key="6">
    <source>
        <dbReference type="RuleBase" id="RU003512"/>
    </source>
</evidence>
<dbReference type="NCBIfam" id="NF007091">
    <property type="entry name" value="PRK09545.1"/>
    <property type="match status" value="1"/>
</dbReference>
<dbReference type="InterPro" id="IPR006128">
    <property type="entry name" value="Lipoprotein_PsaA-like"/>
</dbReference>
<evidence type="ECO:0000256" key="2">
    <source>
        <dbReference type="ARBA" id="ARBA00015915"/>
    </source>
</evidence>
<gene>
    <name evidence="9" type="primary">znuA</name>
    <name evidence="9" type="ORF">F0U83_00310</name>
</gene>
<dbReference type="AlphaFoldDB" id="A0A5P1R6G5"/>
<keyword evidence="5" id="KW-0862">Zinc</keyword>
<keyword evidence="4 8" id="KW-0732">Signal</keyword>
<dbReference type="OrthoDB" id="7346865at2"/>
<dbReference type="PRINTS" id="PR00691">
    <property type="entry name" value="ADHESINB"/>
</dbReference>
<proteinExistence type="inferred from homology"/>
<evidence type="ECO:0000256" key="8">
    <source>
        <dbReference type="SAM" id="SignalP"/>
    </source>
</evidence>
<organism evidence="9 10">
    <name type="scientific">Neptunomonas concharum</name>
    <dbReference type="NCBI Taxonomy" id="1031538"/>
    <lineage>
        <taxon>Bacteria</taxon>
        <taxon>Pseudomonadati</taxon>
        <taxon>Pseudomonadota</taxon>
        <taxon>Gammaproteobacteria</taxon>
        <taxon>Oceanospirillales</taxon>
        <taxon>Oceanospirillaceae</taxon>
        <taxon>Neptunomonas</taxon>
    </lineage>
</organism>
<dbReference type="GO" id="GO:0006829">
    <property type="term" value="P:zinc ion transport"/>
    <property type="evidence" value="ECO:0007669"/>
    <property type="project" value="UniProtKB-KW"/>
</dbReference>
<feature type="region of interest" description="Disordered" evidence="7">
    <location>
        <begin position="104"/>
        <end position="126"/>
    </location>
</feature>
<dbReference type="InterPro" id="IPR006129">
    <property type="entry name" value="AdhesinB"/>
</dbReference>
<evidence type="ECO:0000313" key="10">
    <source>
        <dbReference type="Proteomes" id="UP000324760"/>
    </source>
</evidence>
<dbReference type="GO" id="GO:0007155">
    <property type="term" value="P:cell adhesion"/>
    <property type="evidence" value="ECO:0007669"/>
    <property type="project" value="InterPro"/>
</dbReference>
<comment type="similarity">
    <text evidence="1 6">Belongs to the bacterial solute-binding protein 9 family.</text>
</comment>
<keyword evidence="3 6" id="KW-0813">Transport</keyword>
<evidence type="ECO:0000313" key="9">
    <source>
        <dbReference type="EMBL" id="QEQ95268.1"/>
    </source>
</evidence>
<evidence type="ECO:0000256" key="4">
    <source>
        <dbReference type="ARBA" id="ARBA00022729"/>
    </source>
</evidence>
<dbReference type="Gene3D" id="3.40.50.1980">
    <property type="entry name" value="Nitrogenase molybdenum iron protein domain"/>
    <property type="match status" value="2"/>
</dbReference>
<feature type="signal peptide" evidence="8">
    <location>
        <begin position="1"/>
        <end position="20"/>
    </location>
</feature>
<feature type="chain" id="PRO_5024888670" description="High-affinity zinc uptake system protein ZnuA" evidence="8">
    <location>
        <begin position="21"/>
        <end position="297"/>
    </location>
</feature>
<dbReference type="RefSeq" id="WP_138985970.1">
    <property type="nucleotide sequence ID" value="NZ_CP043869.1"/>
</dbReference>
<dbReference type="InterPro" id="IPR050492">
    <property type="entry name" value="Bact_metal-bind_prot9"/>
</dbReference>
<accession>A0A5P1R6G5</accession>
<evidence type="ECO:0000256" key="7">
    <source>
        <dbReference type="SAM" id="MobiDB-lite"/>
    </source>
</evidence>
<keyword evidence="10" id="KW-1185">Reference proteome</keyword>
<evidence type="ECO:0000256" key="3">
    <source>
        <dbReference type="ARBA" id="ARBA00022448"/>
    </source>
</evidence>
<evidence type="ECO:0000256" key="1">
    <source>
        <dbReference type="ARBA" id="ARBA00011028"/>
    </source>
</evidence>